<sequence>METIILWGVTASPFQLKMQSLLDYAQQPWQRWPEQGGRLAVSMMAVRLERAKRRGEVRRYPAMSPALDEYPSVPFYTLDGRIFYYDSSALADYLDQQDEVRTPAFVPADPAQAFICRLIDEAFDEFGLYMVHHMRWVGAARSTPMGAMTAREFRSLLLPGMGRLFSRRMSRRQVARCPYLFSVAPGGFSAGVSSQRTPPARPDFPPTHALLDDAWRGHLAATEHVLSVQPYLLGERFTLADASAYGQLSMNLADPEARDLMEQLAPRTHTWLCSIREGEHTGGTGELTLSSALCPLLGMIGETFLPLMVQNEQAYEAALAQGETCFNEAAFGRGQSLYHGHLMGYPFRSVVKTFQVRVWRELKQQWQALDDARREELAVLFPLGSVACLDGLALEPA</sequence>
<evidence type="ECO:0000313" key="2">
    <source>
        <dbReference type="Proteomes" id="UP001143304"/>
    </source>
</evidence>
<dbReference type="SUPFAM" id="SSF47616">
    <property type="entry name" value="GST C-terminal domain-like"/>
    <property type="match status" value="1"/>
</dbReference>
<reference evidence="1" key="1">
    <citation type="submission" date="2019-02" db="EMBL/GenBank/DDBJ databases">
        <authorList>
            <person name="Li S.-H."/>
        </authorList>
    </citation>
    <scope>NUCLEOTIDE SEQUENCE</scope>
    <source>
        <strain evidence="1">IMCC11814</strain>
    </source>
</reference>
<proteinExistence type="predicted"/>
<dbReference type="CDD" id="cd00299">
    <property type="entry name" value="GST_C_family"/>
    <property type="match status" value="1"/>
</dbReference>
<gene>
    <name evidence="1" type="ORF">EYC82_00675</name>
</gene>
<name>A0ABT3T0T1_9GAMM</name>
<evidence type="ECO:0000313" key="1">
    <source>
        <dbReference type="EMBL" id="MCX2975866.1"/>
    </source>
</evidence>
<protein>
    <submittedName>
        <fullName evidence="1">Glutathione S-transferase family protein</fullName>
    </submittedName>
</protein>
<dbReference type="Proteomes" id="UP001143304">
    <property type="component" value="Unassembled WGS sequence"/>
</dbReference>
<dbReference type="Gene3D" id="1.20.1050.10">
    <property type="match status" value="1"/>
</dbReference>
<keyword evidence="2" id="KW-1185">Reference proteome</keyword>
<organism evidence="1 2">
    <name type="scientific">Candidatus Marimicrobium litorale</name>
    <dbReference type="NCBI Taxonomy" id="2518991"/>
    <lineage>
        <taxon>Bacteria</taxon>
        <taxon>Pseudomonadati</taxon>
        <taxon>Pseudomonadota</taxon>
        <taxon>Gammaproteobacteria</taxon>
        <taxon>Cellvibrionales</taxon>
        <taxon>Halieaceae</taxon>
        <taxon>Marimicrobium</taxon>
    </lineage>
</organism>
<dbReference type="RefSeq" id="WP_279247625.1">
    <property type="nucleotide sequence ID" value="NZ_SHNO01000001.1"/>
</dbReference>
<comment type="caution">
    <text evidence="1">The sequence shown here is derived from an EMBL/GenBank/DDBJ whole genome shotgun (WGS) entry which is preliminary data.</text>
</comment>
<accession>A0ABT3T0T1</accession>
<dbReference type="EMBL" id="SHNO01000001">
    <property type="protein sequence ID" value="MCX2975866.1"/>
    <property type="molecule type" value="Genomic_DNA"/>
</dbReference>
<dbReference type="InterPro" id="IPR036282">
    <property type="entry name" value="Glutathione-S-Trfase_C_sf"/>
</dbReference>